<feature type="domain" description="DUF1553" evidence="2">
    <location>
        <begin position="466"/>
        <end position="713"/>
    </location>
</feature>
<dbReference type="AlphaFoldDB" id="A0A7M2WXM6"/>
<evidence type="ECO:0000313" key="5">
    <source>
        <dbReference type="Proteomes" id="UP000593765"/>
    </source>
</evidence>
<dbReference type="KEGG" id="hbs:IPV69_00895"/>
<name>A0A7M2WXM6_9BACT</name>
<gene>
    <name evidence="4" type="ORF">IPV69_00895</name>
</gene>
<dbReference type="Pfam" id="PF07587">
    <property type="entry name" value="PSD1"/>
    <property type="match status" value="1"/>
</dbReference>
<evidence type="ECO:0000259" key="1">
    <source>
        <dbReference type="Pfam" id="PF07583"/>
    </source>
</evidence>
<evidence type="ECO:0000313" key="4">
    <source>
        <dbReference type="EMBL" id="QOV89962.1"/>
    </source>
</evidence>
<organism evidence="4 5">
    <name type="scientific">Humisphaera borealis</name>
    <dbReference type="NCBI Taxonomy" id="2807512"/>
    <lineage>
        <taxon>Bacteria</taxon>
        <taxon>Pseudomonadati</taxon>
        <taxon>Planctomycetota</taxon>
        <taxon>Phycisphaerae</taxon>
        <taxon>Tepidisphaerales</taxon>
        <taxon>Tepidisphaeraceae</taxon>
        <taxon>Humisphaera</taxon>
    </lineage>
</organism>
<dbReference type="PANTHER" id="PTHR35889">
    <property type="entry name" value="CYCLOINULO-OLIGOSACCHARIDE FRUCTANOTRANSFERASE-RELATED"/>
    <property type="match status" value="1"/>
</dbReference>
<feature type="domain" description="DUF1549" evidence="1">
    <location>
        <begin position="160"/>
        <end position="366"/>
    </location>
</feature>
<dbReference type="InterPro" id="IPR011429">
    <property type="entry name" value="Cyt_c_Planctomycete-type"/>
</dbReference>
<accession>A0A7M2WXM6</accession>
<dbReference type="PANTHER" id="PTHR35889:SF3">
    <property type="entry name" value="F-BOX DOMAIN-CONTAINING PROTEIN"/>
    <property type="match status" value="1"/>
</dbReference>
<dbReference type="InterPro" id="IPR022655">
    <property type="entry name" value="DUF1553"/>
</dbReference>
<keyword evidence="5" id="KW-1185">Reference proteome</keyword>
<sequence>MAEPAPSTTKIDPAGVAFFESKIRPLLVEHCYRCHSADAQEKRKLKAGLYLDTRAGTLAGGENGPALVVGKPGESKLIQALKWQNDLEMPPAEPLPASVVADFEKWVAMGAPDPRDGAIPSVVRTGPIDINAGKGYWAFVPPKKASVPAVKNAVWPRSDIDRYTLSTMEHKGVTPVADADPLILLRRITFDLTGLPPTPAEIEAFNTEASRDAGKAIEVVVDRLLASPGFGERWGRHWLDVARFAESRGDAKANNVWPDAWKYRDWVISAVNRDMPYNRFVAMQIAGDLLPPAAGESPDEGKVATGFLVVGNKAGTAFDQLEEQVGAMSVATMALTVQCARCHDHKFDPIPTADYYALAGILINTKQEEGIVPGKKAEPAPINPDGMMFVSDAVKASVAKGVDKKGKPVNNNKVNNPTKLAALTPSGNLRIQEGGDDKRLGEESPRGLLKVLADEHTPAIPPAESGRRQLAESLASPSHPLTARVMANRVWYHLMGRGIVATVDNFGELGDRPTHPELLDHLAVTFMDDGWSVKKLVRRIVLSRTYQLSIASNEANRKVDPDNRLLWQHRLRRLDAESLRDAVLTASGSLDRSQPGGSLIAALGATPGNKTGAAVVAANMHRSVYQPVLRGNVPELLEAFDFPDPSLPAGRRDTSVVPTQALLFMNHPFVMEHAEKTARDVMGQSADDSARLNRAYVLTIGRLPDAAESARDLAFVQQFKQIGVGAEQAPVDPSKLSKAELKALAQKKQQKQQQQQKQGKGTSLQVLAPELNAWATLCHSLLASAEFRFVQ</sequence>
<dbReference type="Pfam" id="PF07635">
    <property type="entry name" value="PSCyt1"/>
    <property type="match status" value="1"/>
</dbReference>
<dbReference type="Pfam" id="PF07583">
    <property type="entry name" value="PSCyt2"/>
    <property type="match status" value="1"/>
</dbReference>
<dbReference type="EMBL" id="CP063458">
    <property type="protein sequence ID" value="QOV89962.1"/>
    <property type="molecule type" value="Genomic_DNA"/>
</dbReference>
<dbReference type="RefSeq" id="WP_206293027.1">
    <property type="nucleotide sequence ID" value="NZ_CP063458.1"/>
</dbReference>
<evidence type="ECO:0000259" key="2">
    <source>
        <dbReference type="Pfam" id="PF07587"/>
    </source>
</evidence>
<dbReference type="Proteomes" id="UP000593765">
    <property type="component" value="Chromosome"/>
</dbReference>
<reference evidence="4 5" key="1">
    <citation type="submission" date="2020-10" db="EMBL/GenBank/DDBJ databases">
        <title>Wide distribution of Phycisphaera-like planctomycetes from WD2101 soil group in peatlands and genome analysis of the first cultivated representative.</title>
        <authorList>
            <person name="Dedysh S.N."/>
            <person name="Beletsky A.V."/>
            <person name="Ivanova A."/>
            <person name="Kulichevskaya I.S."/>
            <person name="Suzina N.E."/>
            <person name="Philippov D.A."/>
            <person name="Rakitin A.L."/>
            <person name="Mardanov A.V."/>
            <person name="Ravin N.V."/>
        </authorList>
    </citation>
    <scope>NUCLEOTIDE SEQUENCE [LARGE SCALE GENOMIC DNA]</scope>
    <source>
        <strain evidence="4 5">M1803</strain>
    </source>
</reference>
<dbReference type="InterPro" id="IPR011444">
    <property type="entry name" value="DUF1549"/>
</dbReference>
<proteinExistence type="predicted"/>
<feature type="domain" description="Cytochrome C Planctomycete-type" evidence="3">
    <location>
        <begin position="31"/>
        <end position="93"/>
    </location>
</feature>
<protein>
    <submittedName>
        <fullName evidence="4">PSD1 domain-containing protein</fullName>
    </submittedName>
</protein>
<evidence type="ECO:0000259" key="3">
    <source>
        <dbReference type="Pfam" id="PF07635"/>
    </source>
</evidence>